<proteinExistence type="predicted"/>
<dbReference type="HOGENOM" id="CLU_1533089_0_0_1"/>
<dbReference type="GeneID" id="27683289"/>
<gene>
    <name evidence="2" type="ORF">PEX2_106000</name>
</gene>
<protein>
    <submittedName>
        <fullName evidence="2">Uncharacterized protein</fullName>
    </submittedName>
</protein>
<reference evidence="2 3" key="1">
    <citation type="journal article" date="2015" name="Mol. Plant Microbe Interact.">
        <title>Genome, transcriptome, and functional analyses of Penicillium expansum provide new insights into secondary metabolism and pathogenicity.</title>
        <authorList>
            <person name="Ballester A.R."/>
            <person name="Marcet-Houben M."/>
            <person name="Levin E."/>
            <person name="Sela N."/>
            <person name="Selma-Lazaro C."/>
            <person name="Carmona L."/>
            <person name="Wisniewski M."/>
            <person name="Droby S."/>
            <person name="Gonzalez-Candelas L."/>
            <person name="Gabaldon T."/>
        </authorList>
    </citation>
    <scope>NUCLEOTIDE SEQUENCE [LARGE SCALE GENOMIC DNA]</scope>
    <source>
        <strain evidence="2 3">MD-8</strain>
    </source>
</reference>
<evidence type="ECO:0000313" key="2">
    <source>
        <dbReference type="EMBL" id="KGO49966.1"/>
    </source>
</evidence>
<evidence type="ECO:0000256" key="1">
    <source>
        <dbReference type="SAM" id="MobiDB-lite"/>
    </source>
</evidence>
<comment type="caution">
    <text evidence="2">The sequence shown here is derived from an EMBL/GenBank/DDBJ whole genome shotgun (WGS) entry which is preliminary data.</text>
</comment>
<feature type="region of interest" description="Disordered" evidence="1">
    <location>
        <begin position="1"/>
        <end position="68"/>
    </location>
</feature>
<dbReference type="RefSeq" id="XP_016593355.1">
    <property type="nucleotide sequence ID" value="XM_016747868.1"/>
</dbReference>
<accession>A0A0A2J5B7</accession>
<sequence length="175" mass="18565">MSRWATRQAPPQEEASRGLARSGTNSAREGPPASTTTTAAASTTPAANNPGPATSLSPDSDVEMPPLPPSPSYLGLAIKYMLLCGDGVQEPVPDDECPLPSAMYLSLFYLSFPSQAPSREDAWAAASRHPVSRNGMARSGEFDSGINAGRMWTCIRTFFSQAAANKHVDLDAKNH</sequence>
<dbReference type="EMBL" id="JQFZ01000372">
    <property type="protein sequence ID" value="KGO49966.1"/>
    <property type="molecule type" value="Genomic_DNA"/>
</dbReference>
<dbReference type="AlphaFoldDB" id="A0A0A2J5B7"/>
<name>A0A0A2J5B7_PENEN</name>
<dbReference type="VEuPathDB" id="FungiDB:PEXP_076990"/>
<dbReference type="Proteomes" id="UP000030143">
    <property type="component" value="Unassembled WGS sequence"/>
</dbReference>
<organism evidence="2 3">
    <name type="scientific">Penicillium expansum</name>
    <name type="common">Blue mold rot fungus</name>
    <dbReference type="NCBI Taxonomy" id="27334"/>
    <lineage>
        <taxon>Eukaryota</taxon>
        <taxon>Fungi</taxon>
        <taxon>Dikarya</taxon>
        <taxon>Ascomycota</taxon>
        <taxon>Pezizomycotina</taxon>
        <taxon>Eurotiomycetes</taxon>
        <taxon>Eurotiomycetidae</taxon>
        <taxon>Eurotiales</taxon>
        <taxon>Aspergillaceae</taxon>
        <taxon>Penicillium</taxon>
    </lineage>
</organism>
<evidence type="ECO:0000313" key="3">
    <source>
        <dbReference type="Proteomes" id="UP000030143"/>
    </source>
</evidence>
<keyword evidence="3" id="KW-1185">Reference proteome</keyword>
<feature type="compositionally biased region" description="Low complexity" evidence="1">
    <location>
        <begin position="30"/>
        <end position="54"/>
    </location>
</feature>